<dbReference type="EMBL" id="LT559118">
    <property type="protein sequence ID" value="SBP00287.1"/>
    <property type="molecule type" value="Genomic_DNA"/>
</dbReference>
<sequence length="169" mass="17176">MTSATAAITAMKASAAPSLSTGVTLCAGTSSMSQSRPTATAIEPRISARYGLRPYMNAASGTANTSVATLIGCTATSGAKLSATACRQAPENEMMPPTHHRGRRTRLSEAPSATTSNCCIAAPSAYPSAPARAISMPTQVIAARAGAGILSGALLQLKRPQKHQNHPLG</sequence>
<feature type="signal peptide" evidence="1">
    <location>
        <begin position="1"/>
        <end position="15"/>
    </location>
</feature>
<proteinExistence type="predicted"/>
<evidence type="ECO:0000313" key="2">
    <source>
        <dbReference type="EMBL" id="SBP00287.1"/>
    </source>
</evidence>
<keyword evidence="1" id="KW-0732">Signal</keyword>
<gene>
    <name evidence="2" type="ORF">BN4615_P9803</name>
</gene>
<evidence type="ECO:0000256" key="1">
    <source>
        <dbReference type="SAM" id="SignalP"/>
    </source>
</evidence>
<organism evidence="2">
    <name type="scientific">Nonomuraea gerenzanensis</name>
    <dbReference type="NCBI Taxonomy" id="93944"/>
    <lineage>
        <taxon>Bacteria</taxon>
        <taxon>Bacillati</taxon>
        <taxon>Actinomycetota</taxon>
        <taxon>Actinomycetes</taxon>
        <taxon>Streptosporangiales</taxon>
        <taxon>Streptosporangiaceae</taxon>
        <taxon>Nonomuraea</taxon>
    </lineage>
</organism>
<accession>A0A1M4EN70</accession>
<feature type="chain" id="PRO_5012702564" evidence="1">
    <location>
        <begin position="16"/>
        <end position="169"/>
    </location>
</feature>
<name>A0A1M4EN70_9ACTN</name>
<reference evidence="2" key="1">
    <citation type="submission" date="2016-04" db="EMBL/GenBank/DDBJ databases">
        <authorList>
            <person name="Evans L.H."/>
            <person name="Alamgir A."/>
            <person name="Owens N."/>
            <person name="Weber N.D."/>
            <person name="Virtaneva K."/>
            <person name="Barbian K."/>
            <person name="Babar A."/>
            <person name="Rosenke K."/>
        </authorList>
    </citation>
    <scope>NUCLEOTIDE SEQUENCE</scope>
    <source>
        <strain evidence="2">Nono1</strain>
    </source>
</reference>
<dbReference type="AlphaFoldDB" id="A0A1M4EN70"/>
<protein>
    <submittedName>
        <fullName evidence="2">Uncharacterized protein</fullName>
    </submittedName>
</protein>